<evidence type="ECO:0000313" key="2">
    <source>
        <dbReference type="Proteomes" id="UP000004982"/>
    </source>
</evidence>
<reference evidence="1 2" key="1">
    <citation type="submission" date="2011-05" db="EMBL/GenBank/DDBJ databases">
        <authorList>
            <person name="Muzny D."/>
            <person name="Qin X."/>
            <person name="Deng J."/>
            <person name="Jiang H."/>
            <person name="Liu Y."/>
            <person name="Qu J."/>
            <person name="Song X.-Z."/>
            <person name="Zhang L."/>
            <person name="Thornton R."/>
            <person name="Coyle M."/>
            <person name="Francisco L."/>
            <person name="Jackson L."/>
            <person name="Javaid M."/>
            <person name="Korchina V."/>
            <person name="Kovar C."/>
            <person name="Mata R."/>
            <person name="Mathew T."/>
            <person name="Ngo R."/>
            <person name="Nguyen L."/>
            <person name="Nguyen N."/>
            <person name="Okwuonu G."/>
            <person name="Ongeri F."/>
            <person name="Pham C."/>
            <person name="Simmons D."/>
            <person name="Wilczek-Boney K."/>
            <person name="Hale W."/>
            <person name="Jakkamsetti A."/>
            <person name="Pham P."/>
            <person name="Ruth R."/>
            <person name="San Lucas F."/>
            <person name="Warren J."/>
            <person name="Zhang J."/>
            <person name="Zhao Z."/>
            <person name="Zhou C."/>
            <person name="Zhu D."/>
            <person name="Lee S."/>
            <person name="Bess C."/>
            <person name="Blankenburg K."/>
            <person name="Forbes L."/>
            <person name="Fu Q."/>
            <person name="Gubbala S."/>
            <person name="Hirani K."/>
            <person name="Jayaseelan J.C."/>
            <person name="Lara F."/>
            <person name="Munidasa M."/>
            <person name="Palculict T."/>
            <person name="Patil S."/>
            <person name="Pu L.-L."/>
            <person name="Saada N."/>
            <person name="Tang L."/>
            <person name="Weissenberger G."/>
            <person name="Zhu Y."/>
            <person name="Hemphill L."/>
            <person name="Shang Y."/>
            <person name="Youmans B."/>
            <person name="Ayvaz T."/>
            <person name="Ross M."/>
            <person name="Santibanez J."/>
            <person name="Aqrawi P."/>
            <person name="Gross S."/>
            <person name="Joshi V."/>
            <person name="Fowler G."/>
            <person name="Nazareth L."/>
            <person name="Reid J."/>
            <person name="Worley K."/>
            <person name="Petrosino J."/>
            <person name="Highlander S."/>
            <person name="Gibbs R."/>
        </authorList>
    </citation>
    <scope>NUCLEOTIDE SEQUENCE [LARGE SCALE GENOMIC DNA]</scope>
    <source>
        <strain evidence="1 2">ATCC 33926</strain>
    </source>
</reference>
<dbReference type="AlphaFoldDB" id="A0AA36UHN8"/>
<evidence type="ECO:0000313" key="1">
    <source>
        <dbReference type="EMBL" id="EGQ74364.1"/>
    </source>
</evidence>
<proteinExistence type="predicted"/>
<dbReference type="Proteomes" id="UP000004982">
    <property type="component" value="Unassembled WGS sequence"/>
</dbReference>
<comment type="caution">
    <text evidence="1">The sequence shown here is derived from an EMBL/GenBank/DDBJ whole genome shotgun (WGS) entry which is preliminary data.</text>
</comment>
<dbReference type="EMBL" id="AFQE01000140">
    <property type="protein sequence ID" value="EGQ74364.1"/>
    <property type="molecule type" value="Genomic_DNA"/>
</dbReference>
<organism evidence="1 2">
    <name type="scientific">Neisseria macacae ATCC 33926</name>
    <dbReference type="NCBI Taxonomy" id="997348"/>
    <lineage>
        <taxon>Bacteria</taxon>
        <taxon>Pseudomonadati</taxon>
        <taxon>Pseudomonadota</taxon>
        <taxon>Betaproteobacteria</taxon>
        <taxon>Neisseriales</taxon>
        <taxon>Neisseriaceae</taxon>
        <taxon>Neisseria</taxon>
    </lineage>
</organism>
<sequence length="50" mass="5784">MILYGFGISVSDDVSLRSSEKMQRAIVAELYCFYKGFGYAGWRRTKRKVV</sequence>
<protein>
    <submittedName>
        <fullName evidence="1">Site-specific recombinase</fullName>
    </submittedName>
</protein>
<gene>
    <name evidence="1" type="ORF">HMPREF9418_2808</name>
</gene>
<name>A0AA36UHN8_9NEIS</name>
<accession>A0AA36UHN8</accession>